<dbReference type="Gene3D" id="1.20.120.720">
    <property type="entry name" value="Myosin VI head, motor domain, U50 subdomain"/>
    <property type="match status" value="1"/>
</dbReference>
<feature type="domain" description="Myosin N-terminal SH3-like" evidence="11">
    <location>
        <begin position="37"/>
        <end position="87"/>
    </location>
</feature>
<comment type="caution">
    <text evidence="9">Lacks conserved residue(s) required for the propagation of feature annotation.</text>
</comment>
<comment type="caution">
    <text evidence="12">The sequence shown here is derived from an EMBL/GenBank/DDBJ whole genome shotgun (WGS) entry which is preliminary data.</text>
</comment>
<evidence type="ECO:0000313" key="12">
    <source>
        <dbReference type="EMBL" id="CAF0812980.1"/>
    </source>
</evidence>
<dbReference type="SUPFAM" id="SSF52540">
    <property type="entry name" value="P-loop containing nucleoside triphosphate hydrolases"/>
    <property type="match status" value="1"/>
</dbReference>
<dbReference type="SMART" id="SM00242">
    <property type="entry name" value="MYSc"/>
    <property type="match status" value="1"/>
</dbReference>
<dbReference type="InterPro" id="IPR004009">
    <property type="entry name" value="SH3_Myosin"/>
</dbReference>
<evidence type="ECO:0000256" key="9">
    <source>
        <dbReference type="PROSITE-ProRule" id="PRU00782"/>
    </source>
</evidence>
<dbReference type="Gene3D" id="1.20.58.530">
    <property type="match status" value="1"/>
</dbReference>
<proteinExistence type="inferred from homology"/>
<dbReference type="FunFam" id="1.10.10.820:FF:000001">
    <property type="entry name" value="Myosin heavy chain"/>
    <property type="match status" value="1"/>
</dbReference>
<dbReference type="GO" id="GO:0000146">
    <property type="term" value="F:microfilament motor activity"/>
    <property type="evidence" value="ECO:0007669"/>
    <property type="project" value="TreeGrafter"/>
</dbReference>
<gene>
    <name evidence="12" type="ORF">OVA965_LOCUS5245</name>
    <name evidence="13" type="ORF">TMI583_LOCUS5243</name>
</gene>
<dbReference type="PROSITE" id="PS51456">
    <property type="entry name" value="MYOSIN_MOTOR"/>
    <property type="match status" value="1"/>
</dbReference>
<dbReference type="GO" id="GO:0016020">
    <property type="term" value="C:membrane"/>
    <property type="evidence" value="ECO:0007669"/>
    <property type="project" value="TreeGrafter"/>
</dbReference>
<dbReference type="EMBL" id="CAJOBA010001456">
    <property type="protein sequence ID" value="CAF3596882.1"/>
    <property type="molecule type" value="Genomic_DNA"/>
</dbReference>
<dbReference type="PANTHER" id="PTHR13140:SF857">
    <property type="entry name" value="MYOSIN-11"/>
    <property type="match status" value="1"/>
</dbReference>
<sequence>MPSIMDDHEPAEMKYLRSFDSLNKDMITDATTSNEWAAKKYVWVPDEQEGFVRGTVKHEQHDGLLTVELDGGKRINFHKDDTQRVNPPKFSKIEDMSELTCLNDASVLYNLKERYYSGLIYTYSGLFCVVVNPYKRLPIYSENVIELYKGKKREQMPPHIFAIAGDAYRLMLQNREDQSILCTGESGAGKTENTKKVIQYLAYIAAAPKSSQRQTPNTVSQYQGELEAQLLQANPILEAFGNAKTVKNDNSSRFGKFIRINFDTSGFIAGASIETYLLEKSRAIRQAKEERTFHIFYQLLRGANTKMITDYLLEDFSRYHYLSHGNVNIPGTDDSEEFQQTVKSMQIMGMSLDDLNSIFRTISAVLQMGNMQFKQERNSDQATLPDNTVAQKVCHLFGINVTDFVRSFLKPKLKVGRDFVTKAQSQAQVEYAVEAISKAVYERMFKWIVQRINKSLDRSKRQGASFIGILDIAGFEIFTLNSFEQLCINYTNEKLQQLFNHTMFVLEQEEYRRENIDWEFVDFGLDLQPTIDLIEKVCK</sequence>
<keyword evidence="6 9" id="KW-0518">Myosin</keyword>
<evidence type="ECO:0000313" key="14">
    <source>
        <dbReference type="Proteomes" id="UP000677228"/>
    </source>
</evidence>
<accession>A0A8S2CVC2</accession>
<keyword evidence="3 9" id="KW-0067">ATP-binding</keyword>
<evidence type="ECO:0000256" key="6">
    <source>
        <dbReference type="ARBA" id="ARBA00023123"/>
    </source>
</evidence>
<protein>
    <submittedName>
        <fullName evidence="12">Uncharacterized protein</fullName>
    </submittedName>
</protein>
<dbReference type="GO" id="GO:0005737">
    <property type="term" value="C:cytoplasm"/>
    <property type="evidence" value="ECO:0007669"/>
    <property type="project" value="TreeGrafter"/>
</dbReference>
<evidence type="ECO:0000313" key="13">
    <source>
        <dbReference type="EMBL" id="CAF3596882.1"/>
    </source>
</evidence>
<dbReference type="FunFam" id="1.20.120.720:FF:000001">
    <property type="entry name" value="Myosin heavy chain, muscle"/>
    <property type="match status" value="1"/>
</dbReference>
<evidence type="ECO:0000256" key="7">
    <source>
        <dbReference type="ARBA" id="ARBA00023175"/>
    </source>
</evidence>
<organism evidence="12 14">
    <name type="scientific">Didymodactylos carnosus</name>
    <dbReference type="NCBI Taxonomy" id="1234261"/>
    <lineage>
        <taxon>Eukaryota</taxon>
        <taxon>Metazoa</taxon>
        <taxon>Spiralia</taxon>
        <taxon>Gnathifera</taxon>
        <taxon>Rotifera</taxon>
        <taxon>Eurotatoria</taxon>
        <taxon>Bdelloidea</taxon>
        <taxon>Philodinida</taxon>
        <taxon>Philodinidae</taxon>
        <taxon>Didymodactylos</taxon>
    </lineage>
</organism>
<name>A0A8S2CVC2_9BILA</name>
<dbReference type="GO" id="GO:0007015">
    <property type="term" value="P:actin filament organization"/>
    <property type="evidence" value="ECO:0007669"/>
    <property type="project" value="TreeGrafter"/>
</dbReference>
<evidence type="ECO:0000256" key="4">
    <source>
        <dbReference type="ARBA" id="ARBA00022860"/>
    </source>
</evidence>
<dbReference type="GO" id="GO:0005524">
    <property type="term" value="F:ATP binding"/>
    <property type="evidence" value="ECO:0007669"/>
    <property type="project" value="UniProtKB-UniRule"/>
</dbReference>
<dbReference type="PRINTS" id="PR00193">
    <property type="entry name" value="MYOSINHEAVY"/>
</dbReference>
<dbReference type="GO" id="GO:0051015">
    <property type="term" value="F:actin filament binding"/>
    <property type="evidence" value="ECO:0007669"/>
    <property type="project" value="InterPro"/>
</dbReference>
<dbReference type="Gene3D" id="1.10.10.820">
    <property type="match status" value="1"/>
</dbReference>
<dbReference type="Pfam" id="PF00063">
    <property type="entry name" value="Myosin_head"/>
    <property type="match status" value="1"/>
</dbReference>
<dbReference type="PROSITE" id="PS51844">
    <property type="entry name" value="SH3_LIKE"/>
    <property type="match status" value="1"/>
</dbReference>
<keyword evidence="7 9" id="KW-0505">Motor protein</keyword>
<keyword evidence="2 9" id="KW-0547">Nucleotide-binding</keyword>
<dbReference type="InterPro" id="IPR001609">
    <property type="entry name" value="Myosin_head_motor_dom-like"/>
</dbReference>
<dbReference type="FunFam" id="3.40.850.10:FF:000101">
    <property type="entry name" value="Slow myosin heavy chain 2"/>
    <property type="match status" value="1"/>
</dbReference>
<dbReference type="GO" id="GO:0005516">
    <property type="term" value="F:calmodulin binding"/>
    <property type="evidence" value="ECO:0007669"/>
    <property type="project" value="UniProtKB-KW"/>
</dbReference>
<keyword evidence="4" id="KW-0112">Calmodulin-binding</keyword>
<dbReference type="InterPro" id="IPR008989">
    <property type="entry name" value="Myosin_S1_N"/>
</dbReference>
<dbReference type="PANTHER" id="PTHR13140">
    <property type="entry name" value="MYOSIN"/>
    <property type="match status" value="1"/>
</dbReference>
<evidence type="ECO:0000256" key="8">
    <source>
        <dbReference type="ARBA" id="ARBA00023203"/>
    </source>
</evidence>
<dbReference type="GO" id="GO:0016459">
    <property type="term" value="C:myosin complex"/>
    <property type="evidence" value="ECO:0007669"/>
    <property type="project" value="UniProtKB-KW"/>
</dbReference>
<dbReference type="EMBL" id="CAJNOK010001456">
    <property type="protein sequence ID" value="CAF0812980.1"/>
    <property type="molecule type" value="Genomic_DNA"/>
</dbReference>
<feature type="binding site" evidence="9">
    <location>
        <begin position="184"/>
        <end position="191"/>
    </location>
    <ligand>
        <name>ATP</name>
        <dbReference type="ChEBI" id="CHEBI:30616"/>
    </ligand>
</feature>
<reference evidence="12" key="1">
    <citation type="submission" date="2021-02" db="EMBL/GenBank/DDBJ databases">
        <authorList>
            <person name="Nowell W R."/>
        </authorList>
    </citation>
    <scope>NUCLEOTIDE SEQUENCE</scope>
</reference>
<evidence type="ECO:0000256" key="3">
    <source>
        <dbReference type="ARBA" id="ARBA00022840"/>
    </source>
</evidence>
<keyword evidence="5" id="KW-0175">Coiled coil</keyword>
<evidence type="ECO:0000256" key="5">
    <source>
        <dbReference type="ARBA" id="ARBA00023054"/>
    </source>
</evidence>
<comment type="similarity">
    <text evidence="1 9">Belongs to the TRAFAC class myosin-kinesin ATPase superfamily. Myosin family.</text>
</comment>
<dbReference type="Gene3D" id="2.30.30.360">
    <property type="entry name" value="Myosin S1 fragment, N-terminal"/>
    <property type="match status" value="1"/>
</dbReference>
<dbReference type="AlphaFoldDB" id="A0A8S2CVC2"/>
<evidence type="ECO:0000256" key="2">
    <source>
        <dbReference type="ARBA" id="ARBA00022741"/>
    </source>
</evidence>
<dbReference type="InterPro" id="IPR036961">
    <property type="entry name" value="Kinesin_motor_dom_sf"/>
</dbReference>
<dbReference type="FunFam" id="2.30.30.360:FF:000001">
    <property type="entry name" value="Myosin heavy chain"/>
    <property type="match status" value="1"/>
</dbReference>
<dbReference type="Proteomes" id="UP000677228">
    <property type="component" value="Unassembled WGS sequence"/>
</dbReference>
<dbReference type="Proteomes" id="UP000682733">
    <property type="component" value="Unassembled WGS sequence"/>
</dbReference>
<evidence type="ECO:0000259" key="10">
    <source>
        <dbReference type="PROSITE" id="PS51456"/>
    </source>
</evidence>
<dbReference type="Pfam" id="PF02736">
    <property type="entry name" value="Myosin_N"/>
    <property type="match status" value="1"/>
</dbReference>
<evidence type="ECO:0000259" key="11">
    <source>
        <dbReference type="PROSITE" id="PS51844"/>
    </source>
</evidence>
<dbReference type="Gene3D" id="3.40.850.10">
    <property type="entry name" value="Kinesin motor domain"/>
    <property type="match status" value="1"/>
</dbReference>
<dbReference type="InterPro" id="IPR027417">
    <property type="entry name" value="P-loop_NTPase"/>
</dbReference>
<keyword evidence="8 9" id="KW-0009">Actin-binding</keyword>
<evidence type="ECO:0000256" key="1">
    <source>
        <dbReference type="ARBA" id="ARBA00008314"/>
    </source>
</evidence>
<feature type="domain" description="Myosin motor" evidence="10">
    <location>
        <begin position="91"/>
        <end position="539"/>
    </location>
</feature>